<dbReference type="EMBL" id="CAJNOJ010000124">
    <property type="protein sequence ID" value="CAF1159640.1"/>
    <property type="molecule type" value="Genomic_DNA"/>
</dbReference>
<dbReference type="Proteomes" id="UP000663828">
    <property type="component" value="Unassembled WGS sequence"/>
</dbReference>
<proteinExistence type="predicted"/>
<evidence type="ECO:0000313" key="1">
    <source>
        <dbReference type="EMBL" id="CAF0934678.1"/>
    </source>
</evidence>
<evidence type="ECO:0000313" key="4">
    <source>
        <dbReference type="Proteomes" id="UP000663852"/>
    </source>
</evidence>
<dbReference type="Proteomes" id="UP000663852">
    <property type="component" value="Unassembled WGS sequence"/>
</dbReference>
<organism evidence="2 4">
    <name type="scientific">Adineta ricciae</name>
    <name type="common">Rotifer</name>
    <dbReference type="NCBI Taxonomy" id="249248"/>
    <lineage>
        <taxon>Eukaryota</taxon>
        <taxon>Metazoa</taxon>
        <taxon>Spiralia</taxon>
        <taxon>Gnathifera</taxon>
        <taxon>Rotifera</taxon>
        <taxon>Eurotatoria</taxon>
        <taxon>Bdelloidea</taxon>
        <taxon>Adinetida</taxon>
        <taxon>Adinetidae</taxon>
        <taxon>Adineta</taxon>
    </lineage>
</organism>
<protein>
    <recommendedName>
        <fullName evidence="5">F-box domain-containing protein</fullName>
    </recommendedName>
</protein>
<evidence type="ECO:0000313" key="3">
    <source>
        <dbReference type="Proteomes" id="UP000663828"/>
    </source>
</evidence>
<keyword evidence="3" id="KW-1185">Reference proteome</keyword>
<name>A0A814TL74_ADIRI</name>
<gene>
    <name evidence="2" type="ORF">EDS130_LOCUS23070</name>
    <name evidence="1" type="ORF">XAT740_LOCUS9776</name>
</gene>
<dbReference type="EMBL" id="CAJNOR010000508">
    <property type="protein sequence ID" value="CAF0934678.1"/>
    <property type="molecule type" value="Genomic_DNA"/>
</dbReference>
<accession>A0A814TL74</accession>
<sequence length="566" mass="66749">MAKLECLPNELFLELFDYFDGTDLLHLFFGLNSRFNHLLYEQVQHYRFKFTSVSKRRFDTICQQHLPCIACRTTTLLLSNHDDTPEQIDFFLSYVPSWKSFTDLQSLSLAHVSSYQTLLEVVRRCSSLVNLNSLTLDSCVLESNQSDLQVMLDMIWSLAKLRFCQLGILLADEPWIFASTKVSLCLEQLLIYWKSFELNELNRVYECTPHLKHLSVLIAPSLKKCSLKSNFSTLVNLNMRLYERSNDLITEILQTTQNVRYLEMTLLNNLIDGHRWEQIIRTNLLNLTTFRLRMKDTLPKNDHLQERLNNLFYSFQSRFWIHERQWFIRCLTWDSTIHLYTLPRKVNYYERKLPDSRRSTSPHDDDDEFYNNITNIHDETFFDQSIPYPMHLSKIKHLRIKLPINKQFWSIVSSLKKLISLTIESYTDVFQWQVQTLLDRACHLQNLSIKQDASLPLQSSLFDCTNTSLNELDLGDLNYTFHENECIRLARSPLGSKCHILSIVVQERQNVVTLVRHMKNLQTLKVHLKDGSNDDSAVRWLRNNLSSTYVIIKSKDDATDYILIWM</sequence>
<evidence type="ECO:0000313" key="2">
    <source>
        <dbReference type="EMBL" id="CAF1159640.1"/>
    </source>
</evidence>
<comment type="caution">
    <text evidence="2">The sequence shown here is derived from an EMBL/GenBank/DDBJ whole genome shotgun (WGS) entry which is preliminary data.</text>
</comment>
<dbReference type="AlphaFoldDB" id="A0A814TL74"/>
<reference evidence="2" key="1">
    <citation type="submission" date="2021-02" db="EMBL/GenBank/DDBJ databases">
        <authorList>
            <person name="Nowell W R."/>
        </authorList>
    </citation>
    <scope>NUCLEOTIDE SEQUENCE</scope>
</reference>
<evidence type="ECO:0008006" key="5">
    <source>
        <dbReference type="Google" id="ProtNLM"/>
    </source>
</evidence>